<dbReference type="AlphaFoldDB" id="A0A1W2ER73"/>
<dbReference type="SUPFAM" id="SSF48452">
    <property type="entry name" value="TPR-like"/>
    <property type="match status" value="2"/>
</dbReference>
<evidence type="ECO:0000256" key="1">
    <source>
        <dbReference type="SAM" id="SignalP"/>
    </source>
</evidence>
<evidence type="ECO:0008006" key="4">
    <source>
        <dbReference type="Google" id="ProtNLM"/>
    </source>
</evidence>
<proteinExistence type="predicted"/>
<keyword evidence="1" id="KW-0732">Signal</keyword>
<dbReference type="InterPro" id="IPR011990">
    <property type="entry name" value="TPR-like_helical_dom_sf"/>
</dbReference>
<feature type="chain" id="PRO_5012054441" description="Tetratricopeptide repeat-containing protein" evidence="1">
    <location>
        <begin position="27"/>
        <end position="646"/>
    </location>
</feature>
<name>A0A1W2ER73_9HYPH</name>
<organism evidence="2 3">
    <name type="scientific">Fulvimarina manganoxydans</name>
    <dbReference type="NCBI Taxonomy" id="937218"/>
    <lineage>
        <taxon>Bacteria</taxon>
        <taxon>Pseudomonadati</taxon>
        <taxon>Pseudomonadota</taxon>
        <taxon>Alphaproteobacteria</taxon>
        <taxon>Hyphomicrobiales</taxon>
        <taxon>Aurantimonadaceae</taxon>
        <taxon>Fulvimarina</taxon>
    </lineage>
</organism>
<dbReference type="Gene3D" id="1.25.40.10">
    <property type="entry name" value="Tetratricopeptide repeat domain"/>
    <property type="match status" value="1"/>
</dbReference>
<gene>
    <name evidence="2" type="ORF">SAMN06297251_13129</name>
</gene>
<dbReference type="RefSeq" id="WP_084412787.1">
    <property type="nucleotide sequence ID" value="NZ_FWXR01000031.1"/>
</dbReference>
<dbReference type="OrthoDB" id="7324591at2"/>
<protein>
    <recommendedName>
        <fullName evidence="4">Tetratricopeptide repeat-containing protein</fullName>
    </recommendedName>
</protein>
<reference evidence="2 3" key="1">
    <citation type="submission" date="2017-04" db="EMBL/GenBank/DDBJ databases">
        <authorList>
            <person name="Afonso C.L."/>
            <person name="Miller P.J."/>
            <person name="Scott M.A."/>
            <person name="Spackman E."/>
            <person name="Goraichik I."/>
            <person name="Dimitrov K.M."/>
            <person name="Suarez D.L."/>
            <person name="Swayne D.E."/>
        </authorList>
    </citation>
    <scope>NUCLEOTIDE SEQUENCE [LARGE SCALE GENOMIC DNA]</scope>
    <source>
        <strain evidence="2 3">CGMCC 1.10972</strain>
    </source>
</reference>
<dbReference type="Proteomes" id="UP000192656">
    <property type="component" value="Unassembled WGS sequence"/>
</dbReference>
<evidence type="ECO:0000313" key="2">
    <source>
        <dbReference type="EMBL" id="SMD12204.1"/>
    </source>
</evidence>
<dbReference type="EMBL" id="FWXR01000031">
    <property type="protein sequence ID" value="SMD12204.1"/>
    <property type="molecule type" value="Genomic_DNA"/>
</dbReference>
<sequence length="646" mass="70674">MSRLILRASCALFVCAGAVFASPALAETNRPAPLVDESALRYYANHDQPERFRAELKRLQTLYPNWIAPTDFSDTAGDSEADLWALFAKDDLEALDREIEARKASTGYTPSDDLTAKLRLKHLRRQLIGASDRKAYGQVIEIASREPALGGCADLDVSWRVAEAKGRTTTVAAAIADYRTLIDRCASVEERRATLQIALAAFGHQVAVLLSEPAIAQERTGAFDAIAIDMTRAQIAAVLENDAPLPDEARLSRFVETSTASGNASDLILIGWLFRHRLDHADALEAFDLAARRAAETPDAPQKAPWRAESELGAILSLVSLERTEEAASRASQARTMSDRLEGLYVEIEATRFEGDPPPRRPDAEIADFAAATARQRSARGAEVLGWYAHGFKQMTTARQWFEQSLGYGESEGAARGLILAAAASGDLAGAKRLRGEWAERYAALADLSLNETQKPARVQSASRSDPLIAAFEAKRYARCVEIATAGGALSPERSLIHGWCLLELKRPSEALQAFGQALSGGPVVRRDAEYGRSLALLAAGDLRGAGAVADTRLMSDERRREIGLAILADQAIAAFDAKHYRAVLQILDERSRFAPDNRRLALLRGWSYWHLNRRSEAEAVFERSDRALSTRETREALAVVRQKGL</sequence>
<accession>A0A1W2ER73</accession>
<feature type="signal peptide" evidence="1">
    <location>
        <begin position="1"/>
        <end position="26"/>
    </location>
</feature>
<evidence type="ECO:0000313" key="3">
    <source>
        <dbReference type="Proteomes" id="UP000192656"/>
    </source>
</evidence>
<dbReference type="STRING" id="937218.SAMN06297251_13129"/>
<keyword evidence="3" id="KW-1185">Reference proteome</keyword>